<proteinExistence type="predicted"/>
<evidence type="ECO:0000313" key="3">
    <source>
        <dbReference type="Proteomes" id="UP000754644"/>
    </source>
</evidence>
<evidence type="ECO:0000256" key="1">
    <source>
        <dbReference type="SAM" id="Phobius"/>
    </source>
</evidence>
<dbReference type="InterPro" id="IPR025489">
    <property type="entry name" value="DUF4381"/>
</dbReference>
<comment type="caution">
    <text evidence="2">The sequence shown here is derived from an EMBL/GenBank/DDBJ whole genome shotgun (WGS) entry which is preliminary data.</text>
</comment>
<feature type="transmembrane region" description="Helical" evidence="1">
    <location>
        <begin position="38"/>
        <end position="59"/>
    </location>
</feature>
<protein>
    <submittedName>
        <fullName evidence="2">DUF4381 domain-containing protein</fullName>
    </submittedName>
</protein>
<dbReference type="AlphaFoldDB" id="A0A972VZ16"/>
<dbReference type="EMBL" id="JABMOJ010000294">
    <property type="protein sequence ID" value="NQV65257.1"/>
    <property type="molecule type" value="Genomic_DNA"/>
</dbReference>
<organism evidence="2 3">
    <name type="scientific">SAR86 cluster bacterium</name>
    <dbReference type="NCBI Taxonomy" id="2030880"/>
    <lineage>
        <taxon>Bacteria</taxon>
        <taxon>Pseudomonadati</taxon>
        <taxon>Pseudomonadota</taxon>
        <taxon>Gammaproteobacteria</taxon>
        <taxon>SAR86 cluster</taxon>
    </lineage>
</organism>
<dbReference type="Pfam" id="PF14316">
    <property type="entry name" value="DUF4381"/>
    <property type="match status" value="1"/>
</dbReference>
<accession>A0A972VZ16</accession>
<name>A0A972VZ16_9GAMM</name>
<reference evidence="2" key="1">
    <citation type="submission" date="2020-05" db="EMBL/GenBank/DDBJ databases">
        <title>Sulfur intermediates as new biogeochemical hubs in an aquatic model microbial ecosystem.</title>
        <authorList>
            <person name="Vigneron A."/>
        </authorList>
    </citation>
    <scope>NUCLEOTIDE SEQUENCE</scope>
    <source>
        <strain evidence="2">Bin.250</strain>
    </source>
</reference>
<gene>
    <name evidence="2" type="ORF">HQ497_07820</name>
</gene>
<keyword evidence="1" id="KW-0812">Transmembrane</keyword>
<dbReference type="Proteomes" id="UP000754644">
    <property type="component" value="Unassembled WGS sequence"/>
</dbReference>
<sequence length="177" mass="20105">MAASPNNPMLPATPDADPLANLRDIHLPASIDAWPPAFGWWLLGGLVLIAMGLLIYSAWRYWRSQRYRREAIIELRALYSTYQREEDPQDYLRGYTELLKRVALTHYPRSQVAALTGETWVQFLDSTAQSHEFSTGAGQILIQGQYQAQTEVDVEALQRLGNLWIKRHRSLPAGVTP</sequence>
<keyword evidence="1" id="KW-1133">Transmembrane helix</keyword>
<keyword evidence="1" id="KW-0472">Membrane</keyword>
<evidence type="ECO:0000313" key="2">
    <source>
        <dbReference type="EMBL" id="NQV65257.1"/>
    </source>
</evidence>